<dbReference type="PROSITE" id="PS51339">
    <property type="entry name" value="PPASE_MYOTUBULARIN"/>
    <property type="match status" value="1"/>
</dbReference>
<dbReference type="InParanoid" id="B4JMP6"/>
<dbReference type="AlphaFoldDB" id="B4JMP6"/>
<dbReference type="OrthoDB" id="271628at2759"/>
<evidence type="ECO:0000313" key="5">
    <source>
        <dbReference type="Proteomes" id="UP000001070"/>
    </source>
</evidence>
<gene>
    <name evidence="4" type="primary">Dgri\GH24663</name>
    <name evidence="4" type="ORF">Dgri_GH24663</name>
</gene>
<organism evidence="5">
    <name type="scientific">Drosophila grimshawi</name>
    <name type="common">Hawaiian fruit fly</name>
    <name type="synonym">Idiomyia grimshawi</name>
    <dbReference type="NCBI Taxonomy" id="7222"/>
    <lineage>
        <taxon>Eukaryota</taxon>
        <taxon>Metazoa</taxon>
        <taxon>Ecdysozoa</taxon>
        <taxon>Arthropoda</taxon>
        <taxon>Hexapoda</taxon>
        <taxon>Insecta</taxon>
        <taxon>Pterygota</taxon>
        <taxon>Neoptera</taxon>
        <taxon>Endopterygota</taxon>
        <taxon>Diptera</taxon>
        <taxon>Brachycera</taxon>
        <taxon>Muscomorpha</taxon>
        <taxon>Ephydroidea</taxon>
        <taxon>Drosophilidae</taxon>
        <taxon>Drosophila</taxon>
        <taxon>Hawaiian Drosophila</taxon>
    </lineage>
</organism>
<sequence>MATGHSSNISSDMPDHRKRNTFTSYVAPMVGDIRVTADTNEWCLPSDLRDVHLAKPRLLSGEQIVASAPAYMYSPIAPMEESSNSSSSGGGGGGGSSSSTFTGGGNSNNSYNTNSSNGNNSNNGSRSTYKDSTFGLLSVTNFKLAFVPLHARSTLSTVASDLYQENAYLGRNEITLNNIDQIYTIAEQGRAASALQAARMASSRRKKLEPAKQHNINGRIVALHIICANFRLLKFAFQQQDSKLSDYGKLIASALARFAYPMRHDLSFAYAYREPYYSTLTGVSMYASKNDWARELIRCGATEWQVISASSVPQLQNRLQSCKYQLPPHFVIPKCCDVERFLQLSLAFCDSRAAFWVYSYGSGAASLVRLAELQPASQQDTKMENIMLELVRKCDERKQLKLLQLTDELPSTQDVQRAYQKLRRLCTPESPEKFMMQDDKYLGLLEKTNWLFYVSLCLRNASEAAATLRANITCVLQESNGRDLCCVISSLTQLLLDPHFRTIDGFQSLVQKDWVALEHPFQRRLGHVYVSRGGTEQAPDSEQSPVFLLYLDCVWQLLQQFPDEFEFSQTYLTTLWDACFMPIFDTFQFDSQAQRTRAVNEGRLVLRPVWDWGEQFSDKDKMFFSNPLYQRQRGDLGTAQNYRRSLAVGQSKMSQLPTQVQALGQSSPSRYTINPQLFATQSTVPQDRYLQPRHRIIDLAVWDQCYYRWLPVLDIRGGGQPQVDLFHRLLLSNIAKMQRCIELQSLEELPDAFYEAIGETRPKQQQEEPVEYVDGVERRRKSLPTTASGGGSSANGLAVVNGGPLQLSTLSSFFPFGSPIAGDAPHELYDILLSSSTELLLDTSSFLDKSSIV</sequence>
<dbReference type="GO" id="GO:0046856">
    <property type="term" value="P:phosphatidylinositol dephosphorylation"/>
    <property type="evidence" value="ECO:0007669"/>
    <property type="project" value="TreeGrafter"/>
</dbReference>
<dbReference type="GO" id="GO:0016020">
    <property type="term" value="C:membrane"/>
    <property type="evidence" value="ECO:0007669"/>
    <property type="project" value="TreeGrafter"/>
</dbReference>
<dbReference type="Pfam" id="PF06602">
    <property type="entry name" value="Myotub-related"/>
    <property type="match status" value="1"/>
</dbReference>
<dbReference type="InterPro" id="IPR030564">
    <property type="entry name" value="Myotubularin"/>
</dbReference>
<dbReference type="CDD" id="cd14537">
    <property type="entry name" value="PTP-MTMR10-like"/>
    <property type="match status" value="1"/>
</dbReference>
<dbReference type="PANTHER" id="PTHR10807:SF110">
    <property type="entry name" value="FI17948P1"/>
    <property type="match status" value="1"/>
</dbReference>
<protein>
    <submittedName>
        <fullName evidence="4">GH24663</fullName>
    </submittedName>
</protein>
<feature type="compositionally biased region" description="Low complexity" evidence="2">
    <location>
        <begin position="107"/>
        <end position="126"/>
    </location>
</feature>
<dbReference type="InterPro" id="IPR011993">
    <property type="entry name" value="PH-like_dom_sf"/>
</dbReference>
<dbReference type="GO" id="GO:0005737">
    <property type="term" value="C:cytoplasm"/>
    <property type="evidence" value="ECO:0007669"/>
    <property type="project" value="TreeGrafter"/>
</dbReference>
<evidence type="ECO:0000256" key="2">
    <source>
        <dbReference type="SAM" id="MobiDB-lite"/>
    </source>
</evidence>
<dbReference type="OMA" id="DVLRFQG"/>
<dbReference type="InterPro" id="IPR010569">
    <property type="entry name" value="Myotubularin-like_Pase_dom"/>
</dbReference>
<name>B4JMP6_DROGR</name>
<evidence type="ECO:0000313" key="4">
    <source>
        <dbReference type="EMBL" id="EDV91989.1"/>
    </source>
</evidence>
<dbReference type="HOGENOM" id="CLU_021912_0_0_1"/>
<dbReference type="PhylomeDB" id="B4JMP6"/>
<dbReference type="KEGG" id="dgr:6565551"/>
<dbReference type="eggNOG" id="KOG1089">
    <property type="taxonomic scope" value="Eukaryota"/>
</dbReference>
<dbReference type="SUPFAM" id="SSF52799">
    <property type="entry name" value="(Phosphotyrosine protein) phosphatases II"/>
    <property type="match status" value="1"/>
</dbReference>
<dbReference type="Gene3D" id="2.30.29.30">
    <property type="entry name" value="Pleckstrin-homology domain (PH domain)/Phosphotyrosine-binding domain (PTB)"/>
    <property type="match status" value="1"/>
</dbReference>
<feature type="compositionally biased region" description="Gly residues" evidence="2">
    <location>
        <begin position="88"/>
        <end position="106"/>
    </location>
</feature>
<dbReference type="Pfam" id="PF12578">
    <property type="entry name" value="3-PAP"/>
    <property type="match status" value="1"/>
</dbReference>
<dbReference type="EMBL" id="CH916371">
    <property type="protein sequence ID" value="EDV91989.1"/>
    <property type="molecule type" value="Genomic_DNA"/>
</dbReference>
<keyword evidence="5" id="KW-1185">Reference proteome</keyword>
<dbReference type="SUPFAM" id="SSF50729">
    <property type="entry name" value="PH domain-like"/>
    <property type="match status" value="1"/>
</dbReference>
<accession>B4JMP6</accession>
<dbReference type="InterPro" id="IPR022587">
    <property type="entry name" value="MTMR12-like_C"/>
</dbReference>
<feature type="domain" description="Myotubularin phosphatase" evidence="3">
    <location>
        <begin position="282"/>
        <end position="706"/>
    </location>
</feature>
<dbReference type="PANTHER" id="PTHR10807">
    <property type="entry name" value="MYOTUBULARIN-RELATED"/>
    <property type="match status" value="1"/>
</dbReference>
<dbReference type="STRING" id="7222.B4JMP6"/>
<reference evidence="4 5" key="1">
    <citation type="journal article" date="2007" name="Nature">
        <title>Evolution of genes and genomes on the Drosophila phylogeny.</title>
        <authorList>
            <consortium name="Drosophila 12 Genomes Consortium"/>
            <person name="Clark A.G."/>
            <person name="Eisen M.B."/>
            <person name="Smith D.R."/>
            <person name="Bergman C.M."/>
            <person name="Oliver B."/>
            <person name="Markow T.A."/>
            <person name="Kaufman T.C."/>
            <person name="Kellis M."/>
            <person name="Gelbart W."/>
            <person name="Iyer V.N."/>
            <person name="Pollard D.A."/>
            <person name="Sackton T.B."/>
            <person name="Larracuente A.M."/>
            <person name="Singh N.D."/>
            <person name="Abad J.P."/>
            <person name="Abt D.N."/>
            <person name="Adryan B."/>
            <person name="Aguade M."/>
            <person name="Akashi H."/>
            <person name="Anderson W.W."/>
            <person name="Aquadro C.F."/>
            <person name="Ardell D.H."/>
            <person name="Arguello R."/>
            <person name="Artieri C.G."/>
            <person name="Barbash D.A."/>
            <person name="Barker D."/>
            <person name="Barsanti P."/>
            <person name="Batterham P."/>
            <person name="Batzoglou S."/>
            <person name="Begun D."/>
            <person name="Bhutkar A."/>
            <person name="Blanco E."/>
            <person name="Bosak S.A."/>
            <person name="Bradley R.K."/>
            <person name="Brand A.D."/>
            <person name="Brent M.R."/>
            <person name="Brooks A.N."/>
            <person name="Brown R.H."/>
            <person name="Butlin R.K."/>
            <person name="Caggese C."/>
            <person name="Calvi B.R."/>
            <person name="Bernardo de Carvalho A."/>
            <person name="Caspi A."/>
            <person name="Castrezana S."/>
            <person name="Celniker S.E."/>
            <person name="Chang J.L."/>
            <person name="Chapple C."/>
            <person name="Chatterji S."/>
            <person name="Chinwalla A."/>
            <person name="Civetta A."/>
            <person name="Clifton S.W."/>
            <person name="Comeron J.M."/>
            <person name="Costello J.C."/>
            <person name="Coyne J.A."/>
            <person name="Daub J."/>
            <person name="David R.G."/>
            <person name="Delcher A.L."/>
            <person name="Delehaunty K."/>
            <person name="Do C.B."/>
            <person name="Ebling H."/>
            <person name="Edwards K."/>
            <person name="Eickbush T."/>
            <person name="Evans J.D."/>
            <person name="Filipski A."/>
            <person name="Findeiss S."/>
            <person name="Freyhult E."/>
            <person name="Fulton L."/>
            <person name="Fulton R."/>
            <person name="Garcia A.C."/>
            <person name="Gardiner A."/>
            <person name="Garfield D.A."/>
            <person name="Garvin B.E."/>
            <person name="Gibson G."/>
            <person name="Gilbert D."/>
            <person name="Gnerre S."/>
            <person name="Godfrey J."/>
            <person name="Good R."/>
            <person name="Gotea V."/>
            <person name="Gravely B."/>
            <person name="Greenberg A.J."/>
            <person name="Griffiths-Jones S."/>
            <person name="Gross S."/>
            <person name="Guigo R."/>
            <person name="Gustafson E.A."/>
            <person name="Haerty W."/>
            <person name="Hahn M.W."/>
            <person name="Halligan D.L."/>
            <person name="Halpern A.L."/>
            <person name="Halter G.M."/>
            <person name="Han M.V."/>
            <person name="Heger A."/>
            <person name="Hillier L."/>
            <person name="Hinrichs A.S."/>
            <person name="Holmes I."/>
            <person name="Hoskins R.A."/>
            <person name="Hubisz M.J."/>
            <person name="Hultmark D."/>
            <person name="Huntley M.A."/>
            <person name="Jaffe D.B."/>
            <person name="Jagadeeshan S."/>
            <person name="Jeck W.R."/>
            <person name="Johnson J."/>
            <person name="Jones C.D."/>
            <person name="Jordan W.C."/>
            <person name="Karpen G.H."/>
            <person name="Kataoka E."/>
            <person name="Keightley P.D."/>
            <person name="Kheradpour P."/>
            <person name="Kirkness E.F."/>
            <person name="Koerich L.B."/>
            <person name="Kristiansen K."/>
            <person name="Kudrna D."/>
            <person name="Kulathinal R.J."/>
            <person name="Kumar S."/>
            <person name="Kwok R."/>
            <person name="Lander E."/>
            <person name="Langley C.H."/>
            <person name="Lapoint R."/>
            <person name="Lazzaro B.P."/>
            <person name="Lee S.J."/>
            <person name="Levesque L."/>
            <person name="Li R."/>
            <person name="Lin C.F."/>
            <person name="Lin M.F."/>
            <person name="Lindblad-Toh K."/>
            <person name="Llopart A."/>
            <person name="Long M."/>
            <person name="Low L."/>
            <person name="Lozovsky E."/>
            <person name="Lu J."/>
            <person name="Luo M."/>
            <person name="Machado C.A."/>
            <person name="Makalowski W."/>
            <person name="Marzo M."/>
            <person name="Matsuda M."/>
            <person name="Matzkin L."/>
            <person name="McAllister B."/>
            <person name="McBride C.S."/>
            <person name="McKernan B."/>
            <person name="McKernan K."/>
            <person name="Mendez-Lago M."/>
            <person name="Minx P."/>
            <person name="Mollenhauer M.U."/>
            <person name="Montooth K."/>
            <person name="Mount S.M."/>
            <person name="Mu X."/>
            <person name="Myers E."/>
            <person name="Negre B."/>
            <person name="Newfeld S."/>
            <person name="Nielsen R."/>
            <person name="Noor M.A."/>
            <person name="O'Grady P."/>
            <person name="Pachter L."/>
            <person name="Papaceit M."/>
            <person name="Parisi M.J."/>
            <person name="Parisi M."/>
            <person name="Parts L."/>
            <person name="Pedersen J.S."/>
            <person name="Pesole G."/>
            <person name="Phillippy A.M."/>
            <person name="Ponting C.P."/>
            <person name="Pop M."/>
            <person name="Porcelli D."/>
            <person name="Powell J.R."/>
            <person name="Prohaska S."/>
            <person name="Pruitt K."/>
            <person name="Puig M."/>
            <person name="Quesneville H."/>
            <person name="Ram K.R."/>
            <person name="Rand D."/>
            <person name="Rasmussen M.D."/>
            <person name="Reed L.K."/>
            <person name="Reenan R."/>
            <person name="Reily A."/>
            <person name="Remington K.A."/>
            <person name="Rieger T.T."/>
            <person name="Ritchie M.G."/>
            <person name="Robin C."/>
            <person name="Rogers Y.H."/>
            <person name="Rohde C."/>
            <person name="Rozas J."/>
            <person name="Rubenfield M.J."/>
            <person name="Ruiz A."/>
            <person name="Russo S."/>
            <person name="Salzberg S.L."/>
            <person name="Sanchez-Gracia A."/>
            <person name="Saranga D.J."/>
            <person name="Sato H."/>
            <person name="Schaeffer S.W."/>
            <person name="Schatz M.C."/>
            <person name="Schlenke T."/>
            <person name="Schwartz R."/>
            <person name="Segarra C."/>
            <person name="Singh R.S."/>
            <person name="Sirot L."/>
            <person name="Sirota M."/>
            <person name="Sisneros N.B."/>
            <person name="Smith C.D."/>
            <person name="Smith T.F."/>
            <person name="Spieth J."/>
            <person name="Stage D.E."/>
            <person name="Stark A."/>
            <person name="Stephan W."/>
            <person name="Strausberg R.L."/>
            <person name="Strempel S."/>
            <person name="Sturgill D."/>
            <person name="Sutton G."/>
            <person name="Sutton G.G."/>
            <person name="Tao W."/>
            <person name="Teichmann S."/>
            <person name="Tobari Y.N."/>
            <person name="Tomimura Y."/>
            <person name="Tsolas J.M."/>
            <person name="Valente V.L."/>
            <person name="Venter E."/>
            <person name="Venter J.C."/>
            <person name="Vicario S."/>
            <person name="Vieira F.G."/>
            <person name="Vilella A.J."/>
            <person name="Villasante A."/>
            <person name="Walenz B."/>
            <person name="Wang J."/>
            <person name="Wasserman M."/>
            <person name="Watts T."/>
            <person name="Wilson D."/>
            <person name="Wilson R.K."/>
            <person name="Wing R.A."/>
            <person name="Wolfner M.F."/>
            <person name="Wong A."/>
            <person name="Wong G.K."/>
            <person name="Wu C.I."/>
            <person name="Wu G."/>
            <person name="Yamamoto D."/>
            <person name="Yang H.P."/>
            <person name="Yang S.P."/>
            <person name="Yorke J.A."/>
            <person name="Yoshida K."/>
            <person name="Zdobnov E."/>
            <person name="Zhang P."/>
            <person name="Zhang Y."/>
            <person name="Zimin A.V."/>
            <person name="Baldwin J."/>
            <person name="Abdouelleil A."/>
            <person name="Abdulkadir J."/>
            <person name="Abebe A."/>
            <person name="Abera B."/>
            <person name="Abreu J."/>
            <person name="Acer S.C."/>
            <person name="Aftuck L."/>
            <person name="Alexander A."/>
            <person name="An P."/>
            <person name="Anderson E."/>
            <person name="Anderson S."/>
            <person name="Arachi H."/>
            <person name="Azer M."/>
            <person name="Bachantsang P."/>
            <person name="Barry A."/>
            <person name="Bayul T."/>
            <person name="Berlin A."/>
            <person name="Bessette D."/>
            <person name="Bloom T."/>
            <person name="Blye J."/>
            <person name="Boguslavskiy L."/>
            <person name="Bonnet C."/>
            <person name="Boukhgalter B."/>
            <person name="Bourzgui I."/>
            <person name="Brown A."/>
            <person name="Cahill P."/>
            <person name="Channer S."/>
            <person name="Cheshatsang Y."/>
            <person name="Chuda L."/>
            <person name="Citroen M."/>
            <person name="Collymore A."/>
            <person name="Cooke P."/>
            <person name="Costello M."/>
            <person name="D'Aco K."/>
            <person name="Daza R."/>
            <person name="De Haan G."/>
            <person name="DeGray S."/>
            <person name="DeMaso C."/>
            <person name="Dhargay N."/>
            <person name="Dooley K."/>
            <person name="Dooley E."/>
            <person name="Doricent M."/>
            <person name="Dorje P."/>
            <person name="Dorjee K."/>
            <person name="Dupes A."/>
            <person name="Elong R."/>
            <person name="Falk J."/>
            <person name="Farina A."/>
            <person name="Faro S."/>
            <person name="Ferguson D."/>
            <person name="Fisher S."/>
            <person name="Foley C.D."/>
            <person name="Franke A."/>
            <person name="Friedrich D."/>
            <person name="Gadbois L."/>
            <person name="Gearin G."/>
            <person name="Gearin C.R."/>
            <person name="Giannoukos G."/>
            <person name="Goode T."/>
            <person name="Graham J."/>
            <person name="Grandbois E."/>
            <person name="Grewal S."/>
            <person name="Gyaltsen K."/>
            <person name="Hafez N."/>
            <person name="Hagos B."/>
            <person name="Hall J."/>
            <person name="Henson C."/>
            <person name="Hollinger A."/>
            <person name="Honan T."/>
            <person name="Huard M.D."/>
            <person name="Hughes L."/>
            <person name="Hurhula B."/>
            <person name="Husby M.E."/>
            <person name="Kamat A."/>
            <person name="Kanga B."/>
            <person name="Kashin S."/>
            <person name="Khazanovich D."/>
            <person name="Kisner P."/>
            <person name="Lance K."/>
            <person name="Lara M."/>
            <person name="Lee W."/>
            <person name="Lennon N."/>
            <person name="Letendre F."/>
            <person name="LeVine R."/>
            <person name="Lipovsky A."/>
            <person name="Liu X."/>
            <person name="Liu J."/>
            <person name="Liu S."/>
            <person name="Lokyitsang T."/>
            <person name="Lokyitsang Y."/>
            <person name="Lubonja R."/>
            <person name="Lui A."/>
            <person name="MacDonald P."/>
            <person name="Magnisalis V."/>
            <person name="Maru K."/>
            <person name="Matthews C."/>
            <person name="McCusker W."/>
            <person name="McDonough S."/>
            <person name="Mehta T."/>
            <person name="Meldrim J."/>
            <person name="Meneus L."/>
            <person name="Mihai O."/>
            <person name="Mihalev A."/>
            <person name="Mihova T."/>
            <person name="Mittelman R."/>
            <person name="Mlenga V."/>
            <person name="Montmayeur A."/>
            <person name="Mulrain L."/>
            <person name="Navidi A."/>
            <person name="Naylor J."/>
            <person name="Negash T."/>
            <person name="Nguyen T."/>
            <person name="Nguyen N."/>
            <person name="Nicol R."/>
            <person name="Norbu C."/>
            <person name="Norbu N."/>
            <person name="Novod N."/>
            <person name="O'Neill B."/>
            <person name="Osman S."/>
            <person name="Markiewicz E."/>
            <person name="Oyono O.L."/>
            <person name="Patti C."/>
            <person name="Phunkhang P."/>
            <person name="Pierre F."/>
            <person name="Priest M."/>
            <person name="Raghuraman S."/>
            <person name="Rege F."/>
            <person name="Reyes R."/>
            <person name="Rise C."/>
            <person name="Rogov P."/>
            <person name="Ross K."/>
            <person name="Ryan E."/>
            <person name="Settipalli S."/>
            <person name="Shea T."/>
            <person name="Sherpa N."/>
            <person name="Shi L."/>
            <person name="Shih D."/>
            <person name="Sparrow T."/>
            <person name="Spaulding J."/>
            <person name="Stalker J."/>
            <person name="Stange-Thomann N."/>
            <person name="Stavropoulos S."/>
            <person name="Stone C."/>
            <person name="Strader C."/>
            <person name="Tesfaye S."/>
            <person name="Thomson T."/>
            <person name="Thoulutsang Y."/>
            <person name="Thoulutsang D."/>
            <person name="Topham K."/>
            <person name="Topping I."/>
            <person name="Tsamla T."/>
            <person name="Vassiliev H."/>
            <person name="Vo A."/>
            <person name="Wangchuk T."/>
            <person name="Wangdi T."/>
            <person name="Weiand M."/>
            <person name="Wilkinson J."/>
            <person name="Wilson A."/>
            <person name="Yadav S."/>
            <person name="Young G."/>
            <person name="Yu Q."/>
            <person name="Zembek L."/>
            <person name="Zhong D."/>
            <person name="Zimmer A."/>
            <person name="Zwirko Z."/>
            <person name="Jaffe D.B."/>
            <person name="Alvarez P."/>
            <person name="Brockman W."/>
            <person name="Butler J."/>
            <person name="Chin C."/>
            <person name="Gnerre S."/>
            <person name="Grabherr M."/>
            <person name="Kleber M."/>
            <person name="Mauceli E."/>
            <person name="MacCallum I."/>
        </authorList>
    </citation>
    <scope>NUCLEOTIDE SEQUENCE [LARGE SCALE GENOMIC DNA]</scope>
    <source>
        <strain evidence="5">Tucson 15287-2541.00</strain>
    </source>
</reference>
<comment type="similarity">
    <text evidence="1">Belongs to the protein-tyrosine phosphatase family. Non-receptor class myotubularin subfamily.</text>
</comment>
<evidence type="ECO:0000259" key="3">
    <source>
        <dbReference type="PROSITE" id="PS51339"/>
    </source>
</evidence>
<dbReference type="Proteomes" id="UP000001070">
    <property type="component" value="Unassembled WGS sequence"/>
</dbReference>
<dbReference type="FunCoup" id="B4JMP6">
    <property type="interactions" value="1779"/>
</dbReference>
<dbReference type="InterPro" id="IPR029021">
    <property type="entry name" value="Prot-tyrosine_phosphatase-like"/>
</dbReference>
<proteinExistence type="inferred from homology"/>
<feature type="region of interest" description="Disordered" evidence="2">
    <location>
        <begin position="79"/>
        <end position="126"/>
    </location>
</feature>
<evidence type="ECO:0000256" key="1">
    <source>
        <dbReference type="ARBA" id="ARBA00007471"/>
    </source>
</evidence>